<dbReference type="Proteomes" id="UP000436822">
    <property type="component" value="Unassembled WGS sequence"/>
</dbReference>
<dbReference type="Gene3D" id="1.10.150.240">
    <property type="entry name" value="Putative phosphatase, domain 2"/>
    <property type="match status" value="1"/>
</dbReference>
<accession>A0A6N6JHX8</accession>
<name>A0A6N6JHX8_9RHOB</name>
<protein>
    <submittedName>
        <fullName evidence="1">Protein CbbY</fullName>
    </submittedName>
</protein>
<evidence type="ECO:0000313" key="1">
    <source>
        <dbReference type="EMBL" id="GFE65675.1"/>
    </source>
</evidence>
<dbReference type="InterPro" id="IPR023214">
    <property type="entry name" value="HAD_sf"/>
</dbReference>
<dbReference type="InterPro" id="IPR044999">
    <property type="entry name" value="CbbY-like"/>
</dbReference>
<keyword evidence="2" id="KW-1185">Reference proteome</keyword>
<dbReference type="NCBIfam" id="TIGR01509">
    <property type="entry name" value="HAD-SF-IA-v3"/>
    <property type="match status" value="1"/>
</dbReference>
<dbReference type="Pfam" id="PF13419">
    <property type="entry name" value="HAD_2"/>
    <property type="match status" value="1"/>
</dbReference>
<dbReference type="AlphaFoldDB" id="A0A6N6JHX8"/>
<evidence type="ECO:0000313" key="2">
    <source>
        <dbReference type="Proteomes" id="UP000436822"/>
    </source>
</evidence>
<dbReference type="InterPro" id="IPR023198">
    <property type="entry name" value="PGP-like_dom2"/>
</dbReference>
<dbReference type="GO" id="GO:0016787">
    <property type="term" value="F:hydrolase activity"/>
    <property type="evidence" value="ECO:0007669"/>
    <property type="project" value="InterPro"/>
</dbReference>
<dbReference type="InterPro" id="IPR006439">
    <property type="entry name" value="HAD-SF_hydro_IA"/>
</dbReference>
<dbReference type="OrthoDB" id="9782449at2"/>
<gene>
    <name evidence="1" type="primary">cbbY</name>
    <name evidence="1" type="ORF">KIN_27490</name>
</gene>
<dbReference type="PRINTS" id="PR00413">
    <property type="entry name" value="HADHALOGNASE"/>
</dbReference>
<organism evidence="1 2">
    <name type="scientific">Litoreibacter roseus</name>
    <dbReference type="NCBI Taxonomy" id="2601869"/>
    <lineage>
        <taxon>Bacteria</taxon>
        <taxon>Pseudomonadati</taxon>
        <taxon>Pseudomonadota</taxon>
        <taxon>Alphaproteobacteria</taxon>
        <taxon>Rhodobacterales</taxon>
        <taxon>Roseobacteraceae</taxon>
        <taxon>Litoreibacter</taxon>
    </lineage>
</organism>
<sequence length="227" mass="24660">MPPKALFFGAIGTLVETSEIQRQAFNAAFAEAGLDWDWDRDTYRDMLQKPGGRQRIADFADAQGETVNVDELHQKKSAIFQNRLDEGVALRPRVAEVLSSAKQHGLKLAFVTTTSSENINAVIRATHGTLQRSDFDFVGSDDMVANGKPAPDIYEMALEHLMLKPSEVVAVEDTPSSAAAAVAAKIKTIAFRGDYAEGEFEGVADEVDILTPATVGLVEEEELNFAS</sequence>
<dbReference type="RefSeq" id="WP_159807807.1">
    <property type="nucleotide sequence ID" value="NZ_BLJE01000002.1"/>
</dbReference>
<dbReference type="PANTHER" id="PTHR42896">
    <property type="entry name" value="XYLULOSE-1,5-BISPHOSPHATE (XUBP) PHOSPHATASE"/>
    <property type="match status" value="1"/>
</dbReference>
<dbReference type="PANTHER" id="PTHR42896:SF2">
    <property type="entry name" value="CBBY-LIKE PROTEIN"/>
    <property type="match status" value="1"/>
</dbReference>
<reference evidence="1 2" key="1">
    <citation type="submission" date="2019-12" db="EMBL/GenBank/DDBJ databases">
        <title>Litoreibacter badius sp. nov., a novel bacteriochlorophyll a-containing bacterium in the genus Litoreibacter.</title>
        <authorList>
            <person name="Kanamuro M."/>
            <person name="Takabe Y."/>
            <person name="Mori K."/>
            <person name="Takaichi S."/>
            <person name="Hanada S."/>
        </authorList>
    </citation>
    <scope>NUCLEOTIDE SEQUENCE [LARGE SCALE GENOMIC DNA]</scope>
    <source>
        <strain evidence="1 2">K6</strain>
    </source>
</reference>
<dbReference type="SUPFAM" id="SSF56784">
    <property type="entry name" value="HAD-like"/>
    <property type="match status" value="1"/>
</dbReference>
<comment type="caution">
    <text evidence="1">The sequence shown here is derived from an EMBL/GenBank/DDBJ whole genome shotgun (WGS) entry which is preliminary data.</text>
</comment>
<dbReference type="InterPro" id="IPR036412">
    <property type="entry name" value="HAD-like_sf"/>
</dbReference>
<dbReference type="EMBL" id="BLJE01000002">
    <property type="protein sequence ID" value="GFE65675.1"/>
    <property type="molecule type" value="Genomic_DNA"/>
</dbReference>
<dbReference type="InterPro" id="IPR041492">
    <property type="entry name" value="HAD_2"/>
</dbReference>
<dbReference type="Gene3D" id="3.40.50.1000">
    <property type="entry name" value="HAD superfamily/HAD-like"/>
    <property type="match status" value="1"/>
</dbReference>
<proteinExistence type="predicted"/>